<sequence>MQHPERSRRRRRDAGLNQVAAWTRRAVGVGIVLSGLLAAGLAHLLPGQAADRADGGPEAPVSSEPSAPPATSPSPDGSARPHRTHRPRLTPPATAPAAPPSTPVRRPAHTTSGGS</sequence>
<proteinExistence type="predicted"/>
<dbReference type="EMBL" id="BAAABM010000041">
    <property type="protein sequence ID" value="GAA0350213.1"/>
    <property type="molecule type" value="Genomic_DNA"/>
</dbReference>
<feature type="compositionally biased region" description="Pro residues" evidence="1">
    <location>
        <begin position="89"/>
        <end position="102"/>
    </location>
</feature>
<dbReference type="RefSeq" id="WP_252807712.1">
    <property type="nucleotide sequence ID" value="NZ_BAAABM010000041.1"/>
</dbReference>
<feature type="transmembrane region" description="Helical" evidence="2">
    <location>
        <begin position="21"/>
        <end position="45"/>
    </location>
</feature>
<reference evidence="3 4" key="1">
    <citation type="journal article" date="2019" name="Int. J. Syst. Evol. Microbiol.">
        <title>The Global Catalogue of Microorganisms (GCM) 10K type strain sequencing project: providing services to taxonomists for standard genome sequencing and annotation.</title>
        <authorList>
            <consortium name="The Broad Institute Genomics Platform"/>
            <consortium name="The Broad Institute Genome Sequencing Center for Infectious Disease"/>
            <person name="Wu L."/>
            <person name="Ma J."/>
        </authorList>
    </citation>
    <scope>NUCLEOTIDE SEQUENCE [LARGE SCALE GENOMIC DNA]</scope>
    <source>
        <strain evidence="3 4">JCM 3146</strain>
    </source>
</reference>
<keyword evidence="4" id="KW-1185">Reference proteome</keyword>
<evidence type="ECO:0000256" key="2">
    <source>
        <dbReference type="SAM" id="Phobius"/>
    </source>
</evidence>
<accession>A0ABN0WYC0</accession>
<keyword evidence="2" id="KW-0812">Transmembrane</keyword>
<gene>
    <name evidence="3" type="ORF">GCM10010151_44930</name>
</gene>
<dbReference type="Proteomes" id="UP001501822">
    <property type="component" value="Unassembled WGS sequence"/>
</dbReference>
<evidence type="ECO:0000256" key="1">
    <source>
        <dbReference type="SAM" id="MobiDB-lite"/>
    </source>
</evidence>
<keyword evidence="2" id="KW-1133">Transmembrane helix</keyword>
<keyword evidence="2" id="KW-0472">Membrane</keyword>
<name>A0ABN0WYC0_9ACTN</name>
<feature type="region of interest" description="Disordered" evidence="1">
    <location>
        <begin position="48"/>
        <end position="115"/>
    </location>
</feature>
<evidence type="ECO:0000313" key="3">
    <source>
        <dbReference type="EMBL" id="GAA0350213.1"/>
    </source>
</evidence>
<comment type="caution">
    <text evidence="3">The sequence shown here is derived from an EMBL/GenBank/DDBJ whole genome shotgun (WGS) entry which is preliminary data.</text>
</comment>
<evidence type="ECO:0000313" key="4">
    <source>
        <dbReference type="Proteomes" id="UP001501822"/>
    </source>
</evidence>
<protein>
    <submittedName>
        <fullName evidence="3">Uncharacterized protein</fullName>
    </submittedName>
</protein>
<organism evidence="3 4">
    <name type="scientific">Actinoallomurus spadix</name>
    <dbReference type="NCBI Taxonomy" id="79912"/>
    <lineage>
        <taxon>Bacteria</taxon>
        <taxon>Bacillati</taxon>
        <taxon>Actinomycetota</taxon>
        <taxon>Actinomycetes</taxon>
        <taxon>Streptosporangiales</taxon>
        <taxon>Thermomonosporaceae</taxon>
        <taxon>Actinoallomurus</taxon>
    </lineage>
</organism>